<comment type="caution">
    <text evidence="2">The sequence shown here is derived from an EMBL/GenBank/DDBJ whole genome shotgun (WGS) entry which is preliminary data.</text>
</comment>
<evidence type="ECO:0000313" key="3">
    <source>
        <dbReference type="Proteomes" id="UP000004605"/>
    </source>
</evidence>
<proteinExistence type="predicted"/>
<dbReference type="SUPFAM" id="SSF52096">
    <property type="entry name" value="ClpP/crotonase"/>
    <property type="match status" value="1"/>
</dbReference>
<dbReference type="PANTHER" id="PTHR32060">
    <property type="entry name" value="TAIL-SPECIFIC PROTEASE"/>
    <property type="match status" value="1"/>
</dbReference>
<keyword evidence="3" id="KW-1185">Reference proteome</keyword>
<dbReference type="EMBL" id="AFWF01000018">
    <property type="protein sequence ID" value="EGU47764.1"/>
    <property type="molecule type" value="Genomic_DNA"/>
</dbReference>
<feature type="domain" description="Tail specific protease" evidence="1">
    <location>
        <begin position="120"/>
        <end position="322"/>
    </location>
</feature>
<gene>
    <name evidence="2" type="ORF">VII00023_20262</name>
</gene>
<name>F9RXN5_9VIBR</name>
<dbReference type="GO" id="GO:0008236">
    <property type="term" value="F:serine-type peptidase activity"/>
    <property type="evidence" value="ECO:0007669"/>
    <property type="project" value="InterPro"/>
</dbReference>
<dbReference type="Pfam" id="PF03572">
    <property type="entry name" value="Peptidase_S41"/>
    <property type="match status" value="1"/>
</dbReference>
<dbReference type="PANTHER" id="PTHR32060:SF22">
    <property type="entry name" value="CARBOXYL-TERMINAL-PROCESSING PEPTIDASE 3, CHLOROPLASTIC"/>
    <property type="match status" value="1"/>
</dbReference>
<sequence>MRTVLGLTLFSIFSLVSTTVKSEHATCHQNFTELTKLVENNYAGYADNIRQQIEASEIKTLGHIQYESAVDCFATLSNWLAVFADPHLKITYIDHQQLAKTISSEPQLRWLSDTVLSLYLGDFSATNRESLASFLQRKMPDLLRAEGVIIDVRGNQGSSFLAMRQILELIGTEGYQSLWHVLASPSNKAFYQRLLEQLDSSHSLEITAMYSNLVRQMTAYPNTWVEYNWPSVKQDNVLPNIKKIYVLTDKTVANAAEEFVIAARSNNKVTVIGTNTFGALDYGQVVAYPIGIDQYQVLIPSQKRVWYQYGPIDNKGLPPDIVSHLSGDELLSYTHDLLSQQL</sequence>
<dbReference type="InterPro" id="IPR029045">
    <property type="entry name" value="ClpP/crotonase-like_dom_sf"/>
</dbReference>
<evidence type="ECO:0000313" key="2">
    <source>
        <dbReference type="EMBL" id="EGU47764.1"/>
    </source>
</evidence>
<dbReference type="RefSeq" id="WP_006710607.1">
    <property type="nucleotide sequence ID" value="NZ_AFWF01000018.1"/>
</dbReference>
<dbReference type="AlphaFoldDB" id="F9RXN5"/>
<protein>
    <submittedName>
        <fullName evidence="2">Peptidase S41</fullName>
    </submittedName>
</protein>
<evidence type="ECO:0000259" key="1">
    <source>
        <dbReference type="Pfam" id="PF03572"/>
    </source>
</evidence>
<dbReference type="GO" id="GO:0006508">
    <property type="term" value="P:proteolysis"/>
    <property type="evidence" value="ECO:0007669"/>
    <property type="project" value="InterPro"/>
</dbReference>
<dbReference type="InterPro" id="IPR005151">
    <property type="entry name" value="Tail-specific_protease"/>
</dbReference>
<accession>F9RXN5</accession>
<dbReference type="GO" id="GO:0004175">
    <property type="term" value="F:endopeptidase activity"/>
    <property type="evidence" value="ECO:0007669"/>
    <property type="project" value="TreeGrafter"/>
</dbReference>
<organism evidence="2 3">
    <name type="scientific">Vibrio ichthyoenteri ATCC 700023</name>
    <dbReference type="NCBI Taxonomy" id="870968"/>
    <lineage>
        <taxon>Bacteria</taxon>
        <taxon>Pseudomonadati</taxon>
        <taxon>Pseudomonadota</taxon>
        <taxon>Gammaproteobacteria</taxon>
        <taxon>Vibrionales</taxon>
        <taxon>Vibrionaceae</taxon>
        <taxon>Vibrio</taxon>
    </lineage>
</organism>
<dbReference type="Proteomes" id="UP000004605">
    <property type="component" value="Unassembled WGS sequence"/>
</dbReference>
<dbReference type="OrthoDB" id="5906405at2"/>
<reference evidence="2 3" key="1">
    <citation type="journal article" date="2012" name="Int. J. Syst. Evol. Microbiol.">
        <title>Vibrio caribbeanicus sp. nov., isolated from the marine sponge Scleritoderma cyanea.</title>
        <authorList>
            <person name="Hoffmann M."/>
            <person name="Monday S.R."/>
            <person name="Allard M.W."/>
            <person name="Strain E.A."/>
            <person name="Whittaker P."/>
            <person name="Naum M."/>
            <person name="McCarthy P.J."/>
            <person name="Lopez J.V."/>
            <person name="Fischer M."/>
            <person name="Brown E.W."/>
        </authorList>
    </citation>
    <scope>NUCLEOTIDE SEQUENCE [LARGE SCALE GENOMIC DNA]</scope>
    <source>
        <strain evidence="2 3">ATCC 700023</strain>
    </source>
</reference>
<dbReference type="Gene3D" id="3.90.226.10">
    <property type="entry name" value="2-enoyl-CoA Hydratase, Chain A, domain 1"/>
    <property type="match status" value="1"/>
</dbReference>